<dbReference type="PROSITE" id="PS50011">
    <property type="entry name" value="PROTEIN_KINASE_DOM"/>
    <property type="match status" value="2"/>
</dbReference>
<evidence type="ECO:0000259" key="3">
    <source>
        <dbReference type="PROSITE" id="PS50011"/>
    </source>
</evidence>
<comment type="subcellular location">
    <subcellularLocation>
        <location evidence="1">Cell membrane</location>
    </subcellularLocation>
</comment>
<dbReference type="PANTHER" id="PTHR45621">
    <property type="entry name" value="OS01G0588500 PROTEIN-RELATED"/>
    <property type="match status" value="1"/>
</dbReference>
<sequence>MGPAIGARTPFSWNQLISMTDHFSDHNLVGKTKNFEVFRGEIPQLEGKESEVEHVTVKVWNDILNVEEKHQRLKVERTLLAHPSVINCPNIVKLMGYCCEDEHVAAVYRLNSVSTLEDILDEDHFQWRDRILTALGLARLFEFFLCSEMRHLIHAVQPPAIILDQETTPVLYDFGLLNDEIVQLGEGADDVLTGCALSSCEDFGTLRTGPRGEDGTLSFAILLMRLIQRDYEIEDPKKKPIKVTQTPYSHRSTKAYRGQQYQRFYCQHDYFRINWLVSACLDSEKKLKMSEAVQKLESLLLFSLPVGKKCENVFVNGCKLVYFSYDDLCDLTDGFSRENLFAKVQLGEAYRGKIQQGWRGMEAQDVIVKMWGNFRRRYTTMDDVLDDICRLRDEVFLLTNQWMIDHKNTVKLLGYCFDEKIVGAVYLLKPIDTLKNLFDTDKLEWKDRIKVALEIARLLEFLHGKEPQCVVSNLSPAHIAIDQEWKPVLYDFSMIKGPVFPANRVVSNVKLSGVPRYTDPFYIITACVQVPHSDIYAFGLLLMSLICKCDMAQTIWELRSKDRDFKIKFPHAHESFLKHSSFDQNDGHKLSVLAVECLGQDCIKTRPKATAVVEKLLSLSVISGSHKSTTVDVEAKIIKPDVNNKKRSWRKMFSAFKRSSLAASDKKKMTGAKIEQDERRCVSWNEILMNFEMLEMLEIPYPKFESGVDQELSSLERCVVVRN</sequence>
<dbReference type="Gene3D" id="3.30.200.20">
    <property type="entry name" value="Phosphorylase Kinase, domain 1"/>
    <property type="match status" value="1"/>
</dbReference>
<evidence type="ECO:0000256" key="2">
    <source>
        <dbReference type="ARBA" id="ARBA00022475"/>
    </source>
</evidence>
<dbReference type="InterPro" id="IPR050823">
    <property type="entry name" value="Plant_Ser_Thr_Prot_Kinase"/>
</dbReference>
<name>A0ABM3QKB9_SPIOL</name>
<dbReference type="GeneID" id="110794073"/>
<reference evidence="4" key="1">
    <citation type="journal article" date="2021" name="Nat. Commun.">
        <title>Genomic analyses provide insights into spinach domestication and the genetic basis of agronomic traits.</title>
        <authorList>
            <person name="Cai X."/>
            <person name="Sun X."/>
            <person name="Xu C."/>
            <person name="Sun H."/>
            <person name="Wang X."/>
            <person name="Ge C."/>
            <person name="Zhang Z."/>
            <person name="Wang Q."/>
            <person name="Fei Z."/>
            <person name="Jiao C."/>
            <person name="Wang Q."/>
        </authorList>
    </citation>
    <scope>NUCLEOTIDE SEQUENCE [LARGE SCALE GENOMIC DNA]</scope>
    <source>
        <strain evidence="4">cv. Varoflay</strain>
    </source>
</reference>
<organism evidence="4 5">
    <name type="scientific">Spinacia oleracea</name>
    <name type="common">Spinach</name>
    <dbReference type="NCBI Taxonomy" id="3562"/>
    <lineage>
        <taxon>Eukaryota</taxon>
        <taxon>Viridiplantae</taxon>
        <taxon>Streptophyta</taxon>
        <taxon>Embryophyta</taxon>
        <taxon>Tracheophyta</taxon>
        <taxon>Spermatophyta</taxon>
        <taxon>Magnoliopsida</taxon>
        <taxon>eudicotyledons</taxon>
        <taxon>Gunneridae</taxon>
        <taxon>Pentapetalae</taxon>
        <taxon>Caryophyllales</taxon>
        <taxon>Chenopodiaceae</taxon>
        <taxon>Chenopodioideae</taxon>
        <taxon>Anserineae</taxon>
        <taxon>Spinacia</taxon>
    </lineage>
</organism>
<reference evidence="5" key="2">
    <citation type="submission" date="2025-08" db="UniProtKB">
        <authorList>
            <consortium name="RefSeq"/>
        </authorList>
    </citation>
    <scope>IDENTIFICATION</scope>
    <source>
        <tissue evidence="5">Leaf</tissue>
    </source>
</reference>
<protein>
    <submittedName>
        <fullName evidence="5">Uncharacterized protein isoform X1</fullName>
    </submittedName>
</protein>
<dbReference type="RefSeq" id="XP_056683795.1">
    <property type="nucleotide sequence ID" value="XM_056827817.1"/>
</dbReference>
<evidence type="ECO:0000313" key="5">
    <source>
        <dbReference type="RefSeq" id="XP_056683795.1"/>
    </source>
</evidence>
<evidence type="ECO:0000313" key="4">
    <source>
        <dbReference type="Proteomes" id="UP000813463"/>
    </source>
</evidence>
<dbReference type="InterPro" id="IPR001245">
    <property type="entry name" value="Ser-Thr/Tyr_kinase_cat_dom"/>
</dbReference>
<dbReference type="Proteomes" id="UP000813463">
    <property type="component" value="Chromosome 4"/>
</dbReference>
<dbReference type="Gene3D" id="1.10.510.10">
    <property type="entry name" value="Transferase(Phosphotransferase) domain 1"/>
    <property type="match status" value="2"/>
</dbReference>
<feature type="domain" description="Protein kinase" evidence="3">
    <location>
        <begin position="335"/>
        <end position="622"/>
    </location>
</feature>
<dbReference type="InterPro" id="IPR000719">
    <property type="entry name" value="Prot_kinase_dom"/>
</dbReference>
<evidence type="ECO:0000256" key="1">
    <source>
        <dbReference type="ARBA" id="ARBA00004236"/>
    </source>
</evidence>
<keyword evidence="2" id="KW-0472">Membrane</keyword>
<feature type="domain" description="Protein kinase" evidence="3">
    <location>
        <begin position="23"/>
        <end position="323"/>
    </location>
</feature>
<accession>A0ABM3QKB9</accession>
<keyword evidence="4" id="KW-1185">Reference proteome</keyword>
<proteinExistence type="predicted"/>
<gene>
    <name evidence="5" type="primary">LOC110794073</name>
</gene>
<keyword evidence="2" id="KW-1003">Cell membrane</keyword>
<dbReference type="SUPFAM" id="SSF56112">
    <property type="entry name" value="Protein kinase-like (PK-like)"/>
    <property type="match status" value="2"/>
</dbReference>
<dbReference type="InterPro" id="IPR011009">
    <property type="entry name" value="Kinase-like_dom_sf"/>
</dbReference>
<dbReference type="Pfam" id="PF07714">
    <property type="entry name" value="PK_Tyr_Ser-Thr"/>
    <property type="match status" value="2"/>
</dbReference>